<reference evidence="1 2" key="1">
    <citation type="journal article" date="2013" name="Genome Announc.">
        <title>Complete Genome Sequence of Mycobacterium massiliense Clinical Strain Asan 50594, Belonging to the Type II Genotype.</title>
        <authorList>
            <person name="Kim B.J."/>
            <person name="Kim B.R."/>
            <person name="Hong S.H."/>
            <person name="Seok S.H."/>
            <person name="Kook Y.H."/>
            <person name="Kim B.J."/>
        </authorList>
    </citation>
    <scope>NUCLEOTIDE SEQUENCE [LARGE SCALE GENOMIC DNA]</scope>
    <source>
        <strain evidence="1 2">50594</strain>
    </source>
</reference>
<dbReference type="Proteomes" id="UP000013961">
    <property type="component" value="Chromosome"/>
</dbReference>
<organism evidence="1 2">
    <name type="scientific">Mycobacteroides abscessus subsp. bolletii 50594</name>
    <dbReference type="NCBI Taxonomy" id="1303024"/>
    <lineage>
        <taxon>Bacteria</taxon>
        <taxon>Bacillati</taxon>
        <taxon>Actinomycetota</taxon>
        <taxon>Actinomycetes</taxon>
        <taxon>Mycobacteriales</taxon>
        <taxon>Mycobacteriaceae</taxon>
        <taxon>Mycobacteroides</taxon>
        <taxon>Mycobacteroides abscessus</taxon>
    </lineage>
</organism>
<dbReference type="EMBL" id="CP004374">
    <property type="protein sequence ID" value="AGM27428.1"/>
    <property type="molecule type" value="Genomic_DNA"/>
</dbReference>
<sequence>MLQQLVVNRQLDEYLDQELFPGAEAITVGGLSAVKFRSPPEDMTGCYVEIPSQKATVGTIVSVRDSKAKQAIPDACTKAVAIAEDTAKKLPK</sequence>
<dbReference type="AlphaFoldDB" id="A0AB33A6S5"/>
<evidence type="ECO:0000313" key="2">
    <source>
        <dbReference type="Proteomes" id="UP000013961"/>
    </source>
</evidence>
<gene>
    <name evidence="1" type="ORF">MASS_0826</name>
</gene>
<dbReference type="KEGG" id="mabb:MASS_0826"/>
<protein>
    <submittedName>
        <fullName evidence="1">Uncharacterized protein</fullName>
    </submittedName>
</protein>
<accession>A0AB33A6S5</accession>
<evidence type="ECO:0000313" key="1">
    <source>
        <dbReference type="EMBL" id="AGM27428.1"/>
    </source>
</evidence>
<proteinExistence type="predicted"/>
<name>A0AB33A6S5_9MYCO</name>